<comment type="caution">
    <text evidence="1">The sequence shown here is derived from an EMBL/GenBank/DDBJ whole genome shotgun (WGS) entry which is preliminary data.</text>
</comment>
<proteinExistence type="predicted"/>
<evidence type="ECO:0000313" key="2">
    <source>
        <dbReference type="Proteomes" id="UP000092093"/>
    </source>
</evidence>
<reference evidence="1 2" key="1">
    <citation type="submission" date="2015-09" db="EMBL/GenBank/DDBJ databases">
        <title>Aphanizomenon flos-aquae WA102.</title>
        <authorList>
            <person name="Driscoll C."/>
        </authorList>
    </citation>
    <scope>NUCLEOTIDE SEQUENCE [LARGE SCALE GENOMIC DNA]</scope>
    <source>
        <strain evidence="1">WA102</strain>
    </source>
</reference>
<dbReference type="EMBL" id="LJOW01000107">
    <property type="protein sequence ID" value="OBQ42384.1"/>
    <property type="molecule type" value="Genomic_DNA"/>
</dbReference>
<organism evidence="1 2">
    <name type="scientific">Aphanizomenon flos-aquae WA102</name>
    <dbReference type="NCBI Taxonomy" id="1710896"/>
    <lineage>
        <taxon>Bacteria</taxon>
        <taxon>Bacillati</taxon>
        <taxon>Cyanobacteriota</taxon>
        <taxon>Cyanophyceae</taxon>
        <taxon>Nostocales</taxon>
        <taxon>Aphanizomenonaceae</taxon>
        <taxon>Aphanizomenon</taxon>
    </lineage>
</organism>
<dbReference type="AlphaFoldDB" id="A0A1B7WZ57"/>
<accession>A0A1B7WZ57</accession>
<protein>
    <submittedName>
        <fullName evidence="1">Uncharacterized protein</fullName>
    </submittedName>
</protein>
<sequence>MNTTLTASGISNGIDFSDVEIVNPGKCFGNTFLVSAGVGNVGTLFIVEAYHEQDAVEEFASSRYGHLIVLDEEMTQEAMIDGTIDDYVYTESGYCDLSYFGLTKTDECVYLVKSDEFWKLEI</sequence>
<evidence type="ECO:0000313" key="1">
    <source>
        <dbReference type="EMBL" id="OBQ42384.1"/>
    </source>
</evidence>
<gene>
    <name evidence="1" type="ORF">AN484_17950</name>
</gene>
<dbReference type="Proteomes" id="UP000092093">
    <property type="component" value="Unassembled WGS sequence"/>
</dbReference>
<name>A0A1B7WZ57_APHFL</name>